<reference evidence="6" key="2">
    <citation type="submission" date="2018-05" db="EMBL/GenBank/DDBJ databases">
        <title>OgluRS3 (Oryza glumaepatula Reference Sequence Version 3).</title>
        <authorList>
            <person name="Zhang J."/>
            <person name="Kudrna D."/>
            <person name="Lee S."/>
            <person name="Talag J."/>
            <person name="Welchert J."/>
            <person name="Wing R.A."/>
        </authorList>
    </citation>
    <scope>NUCLEOTIDE SEQUENCE [LARGE SCALE GENOMIC DNA]</scope>
</reference>
<feature type="compositionally biased region" description="Acidic residues" evidence="4">
    <location>
        <begin position="171"/>
        <end position="189"/>
    </location>
</feature>
<dbReference type="EnsemblPlants" id="OGLUM05G03160.1">
    <property type="protein sequence ID" value="OGLUM05G03160.1"/>
    <property type="gene ID" value="OGLUM05G03160"/>
</dbReference>
<dbReference type="Pfam" id="PF16770">
    <property type="entry name" value="RTT107_BRCT_5"/>
    <property type="match status" value="1"/>
</dbReference>
<dbReference type="SUPFAM" id="SSF52113">
    <property type="entry name" value="BRCT domain"/>
    <property type="match status" value="1"/>
</dbReference>
<feature type="compositionally biased region" description="Low complexity" evidence="4">
    <location>
        <begin position="127"/>
        <end position="139"/>
    </location>
</feature>
<feature type="region of interest" description="Disordered" evidence="4">
    <location>
        <begin position="952"/>
        <end position="971"/>
    </location>
</feature>
<protein>
    <recommendedName>
        <fullName evidence="5">BRCT domain-containing protein</fullName>
    </recommendedName>
</protein>
<dbReference type="Pfam" id="PF16589">
    <property type="entry name" value="BRCT_2"/>
    <property type="match status" value="1"/>
</dbReference>
<feature type="compositionally biased region" description="Basic residues" evidence="4">
    <location>
        <begin position="457"/>
        <end position="468"/>
    </location>
</feature>
<feature type="compositionally biased region" description="Acidic residues" evidence="4">
    <location>
        <begin position="198"/>
        <end position="213"/>
    </location>
</feature>
<feature type="region of interest" description="Disordered" evidence="4">
    <location>
        <begin position="757"/>
        <end position="834"/>
    </location>
</feature>
<feature type="region of interest" description="Disordered" evidence="4">
    <location>
        <begin position="567"/>
        <end position="653"/>
    </location>
</feature>
<organism evidence="6">
    <name type="scientific">Oryza glumipatula</name>
    <dbReference type="NCBI Taxonomy" id="40148"/>
    <lineage>
        <taxon>Eukaryota</taxon>
        <taxon>Viridiplantae</taxon>
        <taxon>Streptophyta</taxon>
        <taxon>Embryophyta</taxon>
        <taxon>Tracheophyta</taxon>
        <taxon>Spermatophyta</taxon>
        <taxon>Magnoliopsida</taxon>
        <taxon>Liliopsida</taxon>
        <taxon>Poales</taxon>
        <taxon>Poaceae</taxon>
        <taxon>BOP clade</taxon>
        <taxon>Oryzoideae</taxon>
        <taxon>Oryzeae</taxon>
        <taxon>Oryzinae</taxon>
        <taxon>Oryza</taxon>
    </lineage>
</organism>
<feature type="compositionally biased region" description="Acidic residues" evidence="4">
    <location>
        <begin position="81"/>
        <end position="117"/>
    </location>
</feature>
<dbReference type="InterPro" id="IPR001357">
    <property type="entry name" value="BRCT_dom"/>
</dbReference>
<proteinExistence type="predicted"/>
<dbReference type="CDD" id="cd17744">
    <property type="entry name" value="BRCT_MDC1_rpt1"/>
    <property type="match status" value="1"/>
</dbReference>
<accession>A0A0D9ZU59</accession>
<evidence type="ECO:0000256" key="2">
    <source>
        <dbReference type="ARBA" id="ARBA00022763"/>
    </source>
</evidence>
<feature type="region of interest" description="Disordered" evidence="4">
    <location>
        <begin position="1"/>
        <end position="230"/>
    </location>
</feature>
<dbReference type="PANTHER" id="PTHR23196:SF1">
    <property type="entry name" value="PAX-INTERACTING PROTEIN 1"/>
    <property type="match status" value="1"/>
</dbReference>
<keyword evidence="7" id="KW-1185">Reference proteome</keyword>
<feature type="compositionally biased region" description="Polar residues" evidence="4">
    <location>
        <begin position="875"/>
        <end position="889"/>
    </location>
</feature>
<feature type="region of interest" description="Disordered" evidence="4">
    <location>
        <begin position="1186"/>
        <end position="1231"/>
    </location>
</feature>
<feature type="compositionally biased region" description="Basic and acidic residues" evidence="4">
    <location>
        <begin position="639"/>
        <end position="649"/>
    </location>
</feature>
<dbReference type="InterPro" id="IPR036420">
    <property type="entry name" value="BRCT_dom_sf"/>
</dbReference>
<evidence type="ECO:0000259" key="5">
    <source>
        <dbReference type="PROSITE" id="PS50172"/>
    </source>
</evidence>
<feature type="region of interest" description="Disordered" evidence="4">
    <location>
        <begin position="875"/>
        <end position="946"/>
    </location>
</feature>
<comment type="subcellular location">
    <subcellularLocation>
        <location evidence="1">Nucleus</location>
    </subcellularLocation>
</comment>
<dbReference type="InterPro" id="IPR051579">
    <property type="entry name" value="DDR_Transcriptional_Reg"/>
</dbReference>
<feature type="compositionally biased region" description="Low complexity" evidence="4">
    <location>
        <begin position="930"/>
        <end position="946"/>
    </location>
</feature>
<evidence type="ECO:0000256" key="3">
    <source>
        <dbReference type="ARBA" id="ARBA00023242"/>
    </source>
</evidence>
<dbReference type="SUPFAM" id="SSF50494">
    <property type="entry name" value="Trypsin-like serine proteases"/>
    <property type="match status" value="1"/>
</dbReference>
<evidence type="ECO:0000313" key="7">
    <source>
        <dbReference type="Proteomes" id="UP000026961"/>
    </source>
</evidence>
<dbReference type="PANTHER" id="PTHR23196">
    <property type="entry name" value="PAX TRANSCRIPTION ACTIVATION DOMAIN INTERACTING PROTEIN"/>
    <property type="match status" value="1"/>
</dbReference>
<feature type="region of interest" description="Disordered" evidence="4">
    <location>
        <begin position="448"/>
        <end position="470"/>
    </location>
</feature>
<dbReference type="STRING" id="40148.A0A0D9ZU59"/>
<dbReference type="eggNOG" id="KOG2043">
    <property type="taxonomic scope" value="Eukaryota"/>
</dbReference>
<dbReference type="GO" id="GO:0005634">
    <property type="term" value="C:nucleus"/>
    <property type="evidence" value="ECO:0007669"/>
    <property type="project" value="UniProtKB-SubCell"/>
</dbReference>
<feature type="compositionally biased region" description="Gly residues" evidence="4">
    <location>
        <begin position="1"/>
        <end position="12"/>
    </location>
</feature>
<evidence type="ECO:0000256" key="1">
    <source>
        <dbReference type="ARBA" id="ARBA00004123"/>
    </source>
</evidence>
<dbReference type="PROSITE" id="PS50172">
    <property type="entry name" value="BRCT"/>
    <property type="match status" value="1"/>
</dbReference>
<evidence type="ECO:0000256" key="4">
    <source>
        <dbReference type="SAM" id="MobiDB-lite"/>
    </source>
</evidence>
<dbReference type="InterPro" id="IPR009003">
    <property type="entry name" value="Peptidase_S1_PA"/>
</dbReference>
<keyword evidence="2" id="KW-0227">DNA damage</keyword>
<dbReference type="Proteomes" id="UP000026961">
    <property type="component" value="Chromosome 5"/>
</dbReference>
<dbReference type="SMART" id="SM00292">
    <property type="entry name" value="BRCT"/>
    <property type="match status" value="1"/>
</dbReference>
<feature type="compositionally biased region" description="Basic residues" evidence="4">
    <location>
        <begin position="582"/>
        <end position="591"/>
    </location>
</feature>
<dbReference type="GO" id="GO:0006974">
    <property type="term" value="P:DNA damage response"/>
    <property type="evidence" value="ECO:0007669"/>
    <property type="project" value="UniProtKB-KW"/>
</dbReference>
<evidence type="ECO:0000313" key="6">
    <source>
        <dbReference type="EnsemblPlants" id="OGLUM05G03160.1"/>
    </source>
</evidence>
<dbReference type="Gramene" id="OGLUM05G03160.1">
    <property type="protein sequence ID" value="OGLUM05G03160.1"/>
    <property type="gene ID" value="OGLUM05G03160"/>
</dbReference>
<feature type="compositionally biased region" description="Polar residues" evidence="4">
    <location>
        <begin position="903"/>
        <end position="924"/>
    </location>
</feature>
<feature type="compositionally biased region" description="Basic and acidic residues" evidence="4">
    <location>
        <begin position="776"/>
        <end position="790"/>
    </location>
</feature>
<name>A0A0D9ZU59_9ORYZ</name>
<feature type="compositionally biased region" description="Polar residues" evidence="4">
    <location>
        <begin position="592"/>
        <end position="608"/>
    </location>
</feature>
<sequence length="1541" mass="168857">MAGDAGDGGGDGETQALEGGTTPPLGSPVSDDGDATPSEDGVLYGETQALDDADTQMVDDGLGEEEDGVAVDWGETQLVEGSEEEEEEEEECGGGIDDQEDTQLVEDSEENEGDGEDAGGACEGEDAGAAAECDNNAGDLVRTQLVEEHKEGEDCGNDGAGDWLETQFVEECPEEEEKVNNSSDDEDAGEWGKTQLVEDSDEERDDDGDDELSVDTQVLSDDEGLSNDEREVIFDMGGSNTRVKGALEDYTKNLVDSDASTDEEGDTVCEASERKCEALTVNSLQQGKEQDSIHGAHLLRKVVDNSTSFSTSLGDHPDCGIDSDSHGYVQNHDKDGTKSRSRCSTAKKLFADTIVKESENNGRCFAGLSYIESQEPGDLSQANALELVDRLISISGMSSQEPTPQKLDSAKPHVSNKRGTLMLAEKVDCNRSSNGMAEIFAWVDSREDDGGADRGKSKSHFPRAKKRPTKIEPGEIGDCKKCKNTKLSGKFEALPLSDLMLSSDVKGKRASANRTKKNLLKDLDLDDLSNGKYLEVQQEKESVALHDVGPDTQIALEAMEALAQCSPAKNLSAKDKPQLRNGKSKKAKGHSKNSPQKRTGSIQEGVTTRSKRRKLTELTPEPEKQMYKGSILQGNPGDLKAKTRDKEAKSVPAKSNVLKISRDGDKCHGAPVARRTRHFCRNNPGEHTELCSNKHSKRVMNLRGGVSKVGKVQNDHIANEPGQPMISERTAKSTSIYVEKESTEHTCATDAQNLQLRRDASSQHASENTAQGYEPCRSKPTIEDACRENSSHFPKQRRTQTTIVQPKDPAVTQSGTNHETPQDEPRPSKKRRVFIRSVSDYVKYAKREPSNGRSTSLLSTIIKKSSAASHILNSSLSADSKTSGFSSSGNKHKGSHVEDASKSPRSNSDIHSSVLKTPSKSANELSPIFSPLNPSKSSSRSLSKPSVARELLTLDPDSNPSNCQHKDSRRKKKNTNFSILFSHHLHGDVIKRQKKILARLGVSEALSIPDATHFVADSFFRTKKMLEAIALGKLVVTSMWLENCGQAGCFIDEKKYILRDAKKEREIGFSMPTSLAAACKHPLLLGKRVYVTLNVKPSREVVIGLVLASSGQPLERIGRSITKEVPDDLLVISCEDDYETCSPLLKRGASVFESELLLNGIVIQKLEYERHRLFSDCVKQTRSTRWLKDTSHGRKKKRKGKKIENSGRKPAGAPRLGLGRRGRSSAAAAATAPPQLIGRLNARSSPPISADLRRLLPCTEGRVGGKKGEVLRHPVAAAATALCNSSDGPPVCLLLSRHHQFDCCFALNELEKWVSVKKVKRTLDALEVVPALKRIERSKVVGYATCFVVAENGNSLYLLTCAHTIDHVYTATKEISVQDINRLFDTEVVCDHQENNGLGGERKFTKAIVTRVDCKKDILLVLVDKSKLLNLKGKQCRFQHPPLVASQNLPCSLEKVVMISWPPCMNRATSVGRISHPSRHYDDVSNTNEYGYNMNLIEVDMMRVAQEHRCLIAEPILLVYFKEVVRNVFHALFHFLIYVRS</sequence>
<keyword evidence="3" id="KW-0539">Nucleus</keyword>
<feature type="domain" description="BRCT" evidence="5">
    <location>
        <begin position="1002"/>
        <end position="1058"/>
    </location>
</feature>
<dbReference type="CDD" id="cd18432">
    <property type="entry name" value="BRCT_PAXIP1_rpt6_like"/>
    <property type="match status" value="1"/>
</dbReference>
<dbReference type="Gene3D" id="3.40.50.10190">
    <property type="entry name" value="BRCT domain"/>
    <property type="match status" value="2"/>
</dbReference>
<reference evidence="6" key="1">
    <citation type="submission" date="2015-04" db="UniProtKB">
        <authorList>
            <consortium name="EnsemblPlants"/>
        </authorList>
    </citation>
    <scope>IDENTIFICATION</scope>
</reference>
<feature type="compositionally biased region" description="Polar residues" evidence="4">
    <location>
        <begin position="762"/>
        <end position="771"/>
    </location>
</feature>